<reference evidence="2 3" key="1">
    <citation type="submission" date="2007-06" db="EMBL/GenBank/DDBJ databases">
        <authorList>
            <person name="Shimkets L."/>
            <person name="Ferriera S."/>
            <person name="Johnson J."/>
            <person name="Kravitz S."/>
            <person name="Beeson K."/>
            <person name="Sutton G."/>
            <person name="Rogers Y.-H."/>
            <person name="Friedman R."/>
            <person name="Frazier M."/>
            <person name="Venter J.C."/>
        </authorList>
    </citation>
    <scope>NUCLEOTIDE SEQUENCE [LARGE SCALE GENOMIC DNA]</scope>
    <source>
        <strain evidence="2 3">SIR-1</strain>
    </source>
</reference>
<sequence>MLRPSTLAFVVAAVGGTLACRASDPAEAPDQPEPSATANADAEPESPPPELVCEHLVSLLTAASPGLPASERDATRSTCVANATQRRADSPAPYLADSYCTLLSSSAEDLASCAEDPRTIPCQRMADRVAVLYFQRLGEQTEAAADEGALADRATIEHDRLLLECLGQGFDYAALDCALASRSYAAFEACNWPGLS</sequence>
<evidence type="ECO:0000313" key="3">
    <source>
        <dbReference type="Proteomes" id="UP000005801"/>
    </source>
</evidence>
<dbReference type="STRING" id="391625.PPSIR1_41819"/>
<evidence type="ECO:0000313" key="2">
    <source>
        <dbReference type="EMBL" id="EDM80493.1"/>
    </source>
</evidence>
<dbReference type="Proteomes" id="UP000005801">
    <property type="component" value="Unassembled WGS sequence"/>
</dbReference>
<dbReference type="AlphaFoldDB" id="A6G0V5"/>
<comment type="caution">
    <text evidence="2">The sequence shown here is derived from an EMBL/GenBank/DDBJ whole genome shotgun (WGS) entry which is preliminary data.</text>
</comment>
<name>A6G0V5_9BACT</name>
<keyword evidence="3" id="KW-1185">Reference proteome</keyword>
<gene>
    <name evidence="2" type="ORF">PPSIR1_41819</name>
</gene>
<accession>A6G0V5</accession>
<proteinExistence type="predicted"/>
<evidence type="ECO:0000256" key="1">
    <source>
        <dbReference type="SAM" id="MobiDB-lite"/>
    </source>
</evidence>
<dbReference type="PROSITE" id="PS51257">
    <property type="entry name" value="PROKAR_LIPOPROTEIN"/>
    <property type="match status" value="1"/>
</dbReference>
<organism evidence="2 3">
    <name type="scientific">Plesiocystis pacifica SIR-1</name>
    <dbReference type="NCBI Taxonomy" id="391625"/>
    <lineage>
        <taxon>Bacteria</taxon>
        <taxon>Pseudomonadati</taxon>
        <taxon>Myxococcota</taxon>
        <taxon>Polyangia</taxon>
        <taxon>Nannocystales</taxon>
        <taxon>Nannocystaceae</taxon>
        <taxon>Plesiocystis</taxon>
    </lineage>
</organism>
<protein>
    <submittedName>
        <fullName evidence="2">Uncharacterized protein</fullName>
    </submittedName>
</protein>
<feature type="region of interest" description="Disordered" evidence="1">
    <location>
        <begin position="22"/>
        <end position="50"/>
    </location>
</feature>
<dbReference type="EMBL" id="ABCS01000010">
    <property type="protein sequence ID" value="EDM80493.1"/>
    <property type="molecule type" value="Genomic_DNA"/>
</dbReference>